<keyword evidence="12 14" id="KW-0472">Membrane</keyword>
<comment type="subcellular location">
    <subcellularLocation>
        <location evidence="2">Cell membrane</location>
        <topology evidence="2">Single-pass membrane protein</topology>
    </subcellularLocation>
</comment>
<evidence type="ECO:0000256" key="9">
    <source>
        <dbReference type="ARBA" id="ARBA00022927"/>
    </source>
</evidence>
<evidence type="ECO:0000256" key="2">
    <source>
        <dbReference type="ARBA" id="ARBA00004162"/>
    </source>
</evidence>
<evidence type="ECO:0000256" key="12">
    <source>
        <dbReference type="ARBA" id="ARBA00023136"/>
    </source>
</evidence>
<proteinExistence type="inferred from homology"/>
<keyword evidence="6" id="KW-0813">Transport</keyword>
<keyword evidence="11" id="KW-0811">Translocation</keyword>
<dbReference type="PANTHER" id="PTHR33909">
    <property type="entry name" value="SEC TRANSLOCON ACCESSORY COMPLEX SUBUNIT YAJC"/>
    <property type="match status" value="1"/>
</dbReference>
<comment type="function">
    <text evidence="1">The SecYEG-SecDF-YajC-YidC holo-translocon (HTL) protein secretase/insertase is a supercomplex required for protein secretion, insertion of proteins into membranes, and assembly of membrane protein complexes. While the SecYEG complex is essential for assembly of a number of proteins and complexes, the SecDF-YajC-YidC subcomplex facilitates these functions.</text>
</comment>
<comment type="similarity">
    <text evidence="3">Belongs to the YajC family.</text>
</comment>
<evidence type="ECO:0000313" key="16">
    <source>
        <dbReference type="Proteomes" id="UP001597102"/>
    </source>
</evidence>
<dbReference type="EMBL" id="JBHTJO010000001">
    <property type="protein sequence ID" value="MFD0987500.1"/>
    <property type="molecule type" value="Genomic_DNA"/>
</dbReference>
<keyword evidence="16" id="KW-1185">Reference proteome</keyword>
<dbReference type="NCBIfam" id="TIGR00739">
    <property type="entry name" value="yajC"/>
    <property type="match status" value="1"/>
</dbReference>
<evidence type="ECO:0000256" key="14">
    <source>
        <dbReference type="SAM" id="Phobius"/>
    </source>
</evidence>
<evidence type="ECO:0000256" key="5">
    <source>
        <dbReference type="ARBA" id="ARBA00014962"/>
    </source>
</evidence>
<dbReference type="Pfam" id="PF02699">
    <property type="entry name" value="YajC"/>
    <property type="match status" value="1"/>
</dbReference>
<dbReference type="RefSeq" id="WP_379089554.1">
    <property type="nucleotide sequence ID" value="NZ_JBHTJO010000001.1"/>
</dbReference>
<dbReference type="InterPro" id="IPR003849">
    <property type="entry name" value="Preprotein_translocase_YajC"/>
</dbReference>
<keyword evidence="10 14" id="KW-1133">Transmembrane helix</keyword>
<protein>
    <recommendedName>
        <fullName evidence="5">Sec translocon accessory complex subunit YajC</fullName>
    </recommendedName>
</protein>
<feature type="compositionally biased region" description="Polar residues" evidence="13">
    <location>
        <begin position="104"/>
        <end position="117"/>
    </location>
</feature>
<name>A0ABW3JCB5_9HYPH</name>
<sequence>MIEPVLAQAAPGAMDYFNSLLIPTVLIIGIMYFLMIRPQQRRMKAHQEMIGNLRRGDNVVTAGGILGKITKVDDDEIQIEVSEGVRIRVLKSTISEVRGKPEPANNNEKTPTKTGGSRSKRGSAS</sequence>
<comment type="caution">
    <text evidence="15">The sequence shown here is derived from an EMBL/GenBank/DDBJ whole genome shotgun (WGS) entry which is preliminary data.</text>
</comment>
<evidence type="ECO:0000313" key="15">
    <source>
        <dbReference type="EMBL" id="MFD0987500.1"/>
    </source>
</evidence>
<dbReference type="PRINTS" id="PR01853">
    <property type="entry name" value="YAJCTRNLCASE"/>
</dbReference>
<organism evidence="15 16">
    <name type="scientific">Methyloligella solikamskensis</name>
    <dbReference type="NCBI Taxonomy" id="1177756"/>
    <lineage>
        <taxon>Bacteria</taxon>
        <taxon>Pseudomonadati</taxon>
        <taxon>Pseudomonadota</taxon>
        <taxon>Alphaproteobacteria</taxon>
        <taxon>Hyphomicrobiales</taxon>
        <taxon>Hyphomicrobiaceae</taxon>
        <taxon>Methyloligella</taxon>
    </lineage>
</organism>
<dbReference type="PANTHER" id="PTHR33909:SF1">
    <property type="entry name" value="SEC TRANSLOCON ACCESSORY COMPLEX SUBUNIT YAJC"/>
    <property type="match status" value="1"/>
</dbReference>
<comment type="subunit">
    <text evidence="4">Part of the SecDF-YidC-YajC translocase complex. The SecDF-YidC-YajC translocase forms a supercomplex with SecYEG, called the holo-translocon (HTL).</text>
</comment>
<accession>A0ABW3JCB5</accession>
<evidence type="ECO:0000256" key="11">
    <source>
        <dbReference type="ARBA" id="ARBA00023010"/>
    </source>
</evidence>
<evidence type="ECO:0000256" key="13">
    <source>
        <dbReference type="SAM" id="MobiDB-lite"/>
    </source>
</evidence>
<evidence type="ECO:0000256" key="3">
    <source>
        <dbReference type="ARBA" id="ARBA00006742"/>
    </source>
</evidence>
<keyword evidence="8 14" id="KW-0812">Transmembrane</keyword>
<evidence type="ECO:0000256" key="7">
    <source>
        <dbReference type="ARBA" id="ARBA00022475"/>
    </source>
</evidence>
<evidence type="ECO:0000256" key="10">
    <source>
        <dbReference type="ARBA" id="ARBA00022989"/>
    </source>
</evidence>
<gene>
    <name evidence="15" type="primary">yajC</name>
    <name evidence="15" type="ORF">ACFQ2F_10370</name>
</gene>
<evidence type="ECO:0000256" key="6">
    <source>
        <dbReference type="ARBA" id="ARBA00022448"/>
    </source>
</evidence>
<keyword evidence="7" id="KW-1003">Cell membrane</keyword>
<evidence type="ECO:0000256" key="1">
    <source>
        <dbReference type="ARBA" id="ARBA00002061"/>
    </source>
</evidence>
<dbReference type="SMART" id="SM01323">
    <property type="entry name" value="YajC"/>
    <property type="match status" value="1"/>
</dbReference>
<dbReference type="Proteomes" id="UP001597102">
    <property type="component" value="Unassembled WGS sequence"/>
</dbReference>
<keyword evidence="9" id="KW-0653">Protein transport</keyword>
<feature type="region of interest" description="Disordered" evidence="13">
    <location>
        <begin position="96"/>
        <end position="125"/>
    </location>
</feature>
<evidence type="ECO:0000256" key="4">
    <source>
        <dbReference type="ARBA" id="ARBA00011718"/>
    </source>
</evidence>
<evidence type="ECO:0000256" key="8">
    <source>
        <dbReference type="ARBA" id="ARBA00022692"/>
    </source>
</evidence>
<feature type="transmembrane region" description="Helical" evidence="14">
    <location>
        <begin position="16"/>
        <end position="35"/>
    </location>
</feature>
<reference evidence="16" key="1">
    <citation type="journal article" date="2019" name="Int. J. Syst. Evol. Microbiol.">
        <title>The Global Catalogue of Microorganisms (GCM) 10K type strain sequencing project: providing services to taxonomists for standard genome sequencing and annotation.</title>
        <authorList>
            <consortium name="The Broad Institute Genomics Platform"/>
            <consortium name="The Broad Institute Genome Sequencing Center for Infectious Disease"/>
            <person name="Wu L."/>
            <person name="Ma J."/>
        </authorList>
    </citation>
    <scope>NUCLEOTIDE SEQUENCE [LARGE SCALE GENOMIC DNA]</scope>
    <source>
        <strain evidence="16">CCUG 61697</strain>
    </source>
</reference>